<dbReference type="EC" id="3.2.1.4" evidence="9"/>
<evidence type="ECO:0000313" key="11">
    <source>
        <dbReference type="EMBL" id="ORX92508.1"/>
    </source>
</evidence>
<feature type="chain" id="PRO_5011809132" description="Endoglucanase" evidence="9">
    <location>
        <begin position="27"/>
        <end position="493"/>
    </location>
</feature>
<reference evidence="11 12" key="1">
    <citation type="submission" date="2016-07" db="EMBL/GenBank/DDBJ databases">
        <title>Pervasive Adenine N6-methylation of Active Genes in Fungi.</title>
        <authorList>
            <consortium name="DOE Joint Genome Institute"/>
            <person name="Mondo S.J."/>
            <person name="Dannebaum R.O."/>
            <person name="Kuo R.C."/>
            <person name="Labutti K."/>
            <person name="Haridas S."/>
            <person name="Kuo A."/>
            <person name="Salamov A."/>
            <person name="Ahrendt S.R."/>
            <person name="Lipzen A."/>
            <person name="Sullivan W."/>
            <person name="Andreopoulos W.B."/>
            <person name="Clum A."/>
            <person name="Lindquist E."/>
            <person name="Daum C."/>
            <person name="Ramamoorthy G.K."/>
            <person name="Gryganskyi A."/>
            <person name="Culley D."/>
            <person name="Magnuson J.K."/>
            <person name="James T.Y."/>
            <person name="O'Malley M.A."/>
            <person name="Stajich J.E."/>
            <person name="Spatafora J.W."/>
            <person name="Visel A."/>
            <person name="Grigoriev I.V."/>
        </authorList>
    </citation>
    <scope>NUCLEOTIDE SEQUENCE [LARGE SCALE GENOMIC DNA]</scope>
    <source>
        <strain evidence="11 12">CBS 931.73</strain>
    </source>
</reference>
<dbReference type="STRING" id="1314790.A0A1Y1Y3E3"/>
<evidence type="ECO:0000259" key="10">
    <source>
        <dbReference type="Pfam" id="PF00759"/>
    </source>
</evidence>
<dbReference type="GO" id="GO:0008810">
    <property type="term" value="F:cellulase activity"/>
    <property type="evidence" value="ECO:0007669"/>
    <property type="project" value="UniProtKB-EC"/>
</dbReference>
<keyword evidence="7 8" id="KW-0624">Polysaccharide degradation</keyword>
<evidence type="ECO:0000256" key="7">
    <source>
        <dbReference type="ARBA" id="ARBA00023326"/>
    </source>
</evidence>
<feature type="active site" evidence="8">
    <location>
        <position position="449"/>
    </location>
</feature>
<evidence type="ECO:0000256" key="9">
    <source>
        <dbReference type="RuleBase" id="RU361166"/>
    </source>
</evidence>
<keyword evidence="3 8" id="KW-0378">Hydrolase</keyword>
<evidence type="ECO:0000256" key="5">
    <source>
        <dbReference type="ARBA" id="ARBA00023277"/>
    </source>
</evidence>
<gene>
    <name evidence="11" type="ORF">K493DRAFT_330368</name>
</gene>
<keyword evidence="5 8" id="KW-0119">Carbohydrate metabolism</keyword>
<evidence type="ECO:0000256" key="2">
    <source>
        <dbReference type="ARBA" id="ARBA00007072"/>
    </source>
</evidence>
<comment type="catalytic activity">
    <reaction evidence="1 9">
        <text>Endohydrolysis of (1-&gt;4)-beta-D-glucosidic linkages in cellulose, lichenin and cereal beta-D-glucans.</text>
        <dbReference type="EC" id="3.2.1.4"/>
    </reaction>
</comment>
<dbReference type="InterPro" id="IPR012341">
    <property type="entry name" value="6hp_glycosidase-like_sf"/>
</dbReference>
<evidence type="ECO:0000256" key="8">
    <source>
        <dbReference type="PROSITE-ProRule" id="PRU10060"/>
    </source>
</evidence>
<dbReference type="PANTHER" id="PTHR22298">
    <property type="entry name" value="ENDO-1,4-BETA-GLUCANASE"/>
    <property type="match status" value="1"/>
</dbReference>
<dbReference type="AlphaFoldDB" id="A0A1Y1Y3E3"/>
<dbReference type="GO" id="GO:0030245">
    <property type="term" value="P:cellulose catabolic process"/>
    <property type="evidence" value="ECO:0007669"/>
    <property type="project" value="UniProtKB-KW"/>
</dbReference>
<dbReference type="Proteomes" id="UP000193498">
    <property type="component" value="Unassembled WGS sequence"/>
</dbReference>
<evidence type="ECO:0000256" key="6">
    <source>
        <dbReference type="ARBA" id="ARBA00023295"/>
    </source>
</evidence>
<proteinExistence type="inferred from homology"/>
<accession>A0A1Y1Y3E3</accession>
<dbReference type="OrthoDB" id="10257085at2759"/>
<evidence type="ECO:0000256" key="3">
    <source>
        <dbReference type="ARBA" id="ARBA00022801"/>
    </source>
</evidence>
<comment type="similarity">
    <text evidence="2 8 9">Belongs to the glycosyl hydrolase 9 (cellulase E) family.</text>
</comment>
<dbReference type="Pfam" id="PF00759">
    <property type="entry name" value="Glyco_hydro_9"/>
    <property type="match status" value="1"/>
</dbReference>
<dbReference type="EMBL" id="MCFE01000272">
    <property type="protein sequence ID" value="ORX92508.1"/>
    <property type="molecule type" value="Genomic_DNA"/>
</dbReference>
<keyword evidence="4 9" id="KW-0136">Cellulose degradation</keyword>
<dbReference type="InParanoid" id="A0A1Y1Y3E3"/>
<name>A0A1Y1Y3E3_9FUNG</name>
<feature type="domain" description="Glycoside hydrolase family 9" evidence="10">
    <location>
        <begin position="32"/>
        <end position="470"/>
    </location>
</feature>
<keyword evidence="6 8" id="KW-0326">Glycosidase</keyword>
<sequence>MIGSTWLTRIQCVLGIAILLIKPARPEGNIPYVSLLGDSLLFYEAQRSGKLPADNRIPWRHDSALDDGNSSGIDLSGGYYDAGDYVKFLLPLSYTVTVLCWGGLEFFKGYTIANEEKHFHDMIKWATDWIIKAHPTPNELYVQVGQGDIDHQYWGSDLNIPSPRPSFKIDLNRRGTDVAAETAAACAAAAILFKEKYADSKYSDTLLEHAKDLLRFAEVQPWVRYHESVPEAADFYGSGGYGDELCWGNLWLYRATNDVAYLERAKLYFTLFSLEGRNSPFNWNQKSPGIYVLFAQLIQGSPGLAWRNISEAWLDNVLGGTGDLEKTKGGLIWFKNTSEQASTGPALTAALLMHIYANSVLAVSGASSAEGKRSSYDAFGNQQLDYILGNNPMKMPYVLDIHPNSPHNAHHAGAHGGADFKSMDNPFENDHRLVGAVVGGPNKEDQYLDNRQDYSQSEVALDYNAAFQSLVARQVIFSEVDPFYTRVGAYERR</sequence>
<dbReference type="InterPro" id="IPR001701">
    <property type="entry name" value="Glyco_hydro_9"/>
</dbReference>
<keyword evidence="12" id="KW-1185">Reference proteome</keyword>
<dbReference type="InterPro" id="IPR033126">
    <property type="entry name" value="Glyco_hydro_9_Asp/Glu_AS"/>
</dbReference>
<dbReference type="SUPFAM" id="SSF48208">
    <property type="entry name" value="Six-hairpin glycosidases"/>
    <property type="match status" value="1"/>
</dbReference>
<organism evidence="11 12">
    <name type="scientific">Basidiobolus meristosporus CBS 931.73</name>
    <dbReference type="NCBI Taxonomy" id="1314790"/>
    <lineage>
        <taxon>Eukaryota</taxon>
        <taxon>Fungi</taxon>
        <taxon>Fungi incertae sedis</taxon>
        <taxon>Zoopagomycota</taxon>
        <taxon>Entomophthoromycotina</taxon>
        <taxon>Basidiobolomycetes</taxon>
        <taxon>Basidiobolales</taxon>
        <taxon>Basidiobolaceae</taxon>
        <taxon>Basidiobolus</taxon>
    </lineage>
</organism>
<evidence type="ECO:0000313" key="12">
    <source>
        <dbReference type="Proteomes" id="UP000193498"/>
    </source>
</evidence>
<dbReference type="PROSITE" id="PS00698">
    <property type="entry name" value="GH9_3"/>
    <property type="match status" value="1"/>
</dbReference>
<protein>
    <recommendedName>
        <fullName evidence="9">Endoglucanase</fullName>
        <ecNumber evidence="9">3.2.1.4</ecNumber>
    </recommendedName>
</protein>
<keyword evidence="9" id="KW-0732">Signal</keyword>
<dbReference type="Gene3D" id="1.50.10.10">
    <property type="match status" value="1"/>
</dbReference>
<evidence type="ECO:0000256" key="1">
    <source>
        <dbReference type="ARBA" id="ARBA00000966"/>
    </source>
</evidence>
<feature type="signal peptide" evidence="9">
    <location>
        <begin position="1"/>
        <end position="26"/>
    </location>
</feature>
<evidence type="ECO:0000256" key="4">
    <source>
        <dbReference type="ARBA" id="ARBA00023001"/>
    </source>
</evidence>
<feature type="active site" evidence="8">
    <location>
        <position position="458"/>
    </location>
</feature>
<dbReference type="InterPro" id="IPR008928">
    <property type="entry name" value="6-hairpin_glycosidase_sf"/>
</dbReference>
<comment type="caution">
    <text evidence="11">The sequence shown here is derived from an EMBL/GenBank/DDBJ whole genome shotgun (WGS) entry which is preliminary data.</text>
</comment>